<organism evidence="1 2">
    <name type="scientific">Prevotella vespertina</name>
    <dbReference type="NCBI Taxonomy" id="2608404"/>
    <lineage>
        <taxon>Bacteria</taxon>
        <taxon>Pseudomonadati</taxon>
        <taxon>Bacteroidota</taxon>
        <taxon>Bacteroidia</taxon>
        <taxon>Bacteroidales</taxon>
        <taxon>Prevotellaceae</taxon>
        <taxon>Prevotella</taxon>
    </lineage>
</organism>
<dbReference type="AlphaFoldDB" id="A0A7C9LW92"/>
<protein>
    <submittedName>
        <fullName evidence="1">LacI family transcriptional regulator</fullName>
    </submittedName>
</protein>
<gene>
    <name evidence="1" type="ORF">F0475_09870</name>
</gene>
<comment type="caution">
    <text evidence="1">The sequence shown here is derived from an EMBL/GenBank/DDBJ whole genome shotgun (WGS) entry which is preliminary data.</text>
</comment>
<accession>A0A7C9LW92</accession>
<dbReference type="Proteomes" id="UP000482295">
    <property type="component" value="Unassembled WGS sequence"/>
</dbReference>
<name>A0A7C9LW92_9BACT</name>
<evidence type="ECO:0000313" key="2">
    <source>
        <dbReference type="Proteomes" id="UP000482295"/>
    </source>
</evidence>
<dbReference type="EMBL" id="VVIQ01000011">
    <property type="protein sequence ID" value="MUL28595.1"/>
    <property type="molecule type" value="Genomic_DNA"/>
</dbReference>
<sequence>MSAIKESLSCIERDAFFTSRKRLLHIEESLSFFTVSYPLLTKHSLATLHKTKNYTEKHAI</sequence>
<reference evidence="1 2" key="1">
    <citation type="submission" date="2019-09" db="EMBL/GenBank/DDBJ databases">
        <title>Prevotella A2879 sp. nov., isolated from an abscess of a patient.</title>
        <authorList>
            <person name="Buhl M."/>
            <person name="Oberhettinger P."/>
        </authorList>
    </citation>
    <scope>NUCLEOTIDE SEQUENCE [LARGE SCALE GENOMIC DNA]</scope>
    <source>
        <strain evidence="1 2">A2879</strain>
    </source>
</reference>
<evidence type="ECO:0000313" key="1">
    <source>
        <dbReference type="EMBL" id="MUL28595.1"/>
    </source>
</evidence>
<keyword evidence="2" id="KW-1185">Reference proteome</keyword>
<proteinExistence type="predicted"/>